<name>A0AA39I8K7_9BILA</name>
<gene>
    <name evidence="1" type="ORF">QR680_014348</name>
</gene>
<organism evidence="1 2">
    <name type="scientific">Steinernema hermaphroditum</name>
    <dbReference type="NCBI Taxonomy" id="289476"/>
    <lineage>
        <taxon>Eukaryota</taxon>
        <taxon>Metazoa</taxon>
        <taxon>Ecdysozoa</taxon>
        <taxon>Nematoda</taxon>
        <taxon>Chromadorea</taxon>
        <taxon>Rhabditida</taxon>
        <taxon>Tylenchina</taxon>
        <taxon>Panagrolaimomorpha</taxon>
        <taxon>Strongyloidoidea</taxon>
        <taxon>Steinernematidae</taxon>
        <taxon>Steinernema</taxon>
    </lineage>
</organism>
<reference evidence="1" key="1">
    <citation type="submission" date="2023-06" db="EMBL/GenBank/DDBJ databases">
        <title>Genomic analysis of the entomopathogenic nematode Steinernema hermaphroditum.</title>
        <authorList>
            <person name="Schwarz E.M."/>
            <person name="Heppert J.K."/>
            <person name="Baniya A."/>
            <person name="Schwartz H.T."/>
            <person name="Tan C.-H."/>
            <person name="Antoshechkin I."/>
            <person name="Sternberg P.W."/>
            <person name="Goodrich-Blair H."/>
            <person name="Dillman A.R."/>
        </authorList>
    </citation>
    <scope>NUCLEOTIDE SEQUENCE</scope>
    <source>
        <strain evidence="1">PS9179</strain>
        <tissue evidence="1">Whole animal</tissue>
    </source>
</reference>
<sequence>MSDVVAQTPEPLGELSTNFDIWDKPRVRFSEFKLCGIYRASWDDSRDGDGKSSVEPVQITEIPELNKKRVVDGLPKELIEIMLTSDISFHDQPLWIQEFFRKVPNFIRDHKDKKFTILATNKALAHLSMSANNSWKPRVVFAKGSIENEEGSMEIIVITVQKSRKEAEEYQGEDGTVDKE</sequence>
<comment type="caution">
    <text evidence="1">The sequence shown here is derived from an EMBL/GenBank/DDBJ whole genome shotgun (WGS) entry which is preliminary data.</text>
</comment>
<evidence type="ECO:0000313" key="1">
    <source>
        <dbReference type="EMBL" id="KAK0419826.1"/>
    </source>
</evidence>
<protein>
    <submittedName>
        <fullName evidence="1">Uncharacterized protein</fullName>
    </submittedName>
</protein>
<evidence type="ECO:0000313" key="2">
    <source>
        <dbReference type="Proteomes" id="UP001175271"/>
    </source>
</evidence>
<dbReference type="AlphaFoldDB" id="A0AA39I8K7"/>
<proteinExistence type="predicted"/>
<dbReference type="Proteomes" id="UP001175271">
    <property type="component" value="Unassembled WGS sequence"/>
</dbReference>
<keyword evidence="2" id="KW-1185">Reference proteome</keyword>
<dbReference type="EMBL" id="JAUCMV010000002">
    <property type="protein sequence ID" value="KAK0419826.1"/>
    <property type="molecule type" value="Genomic_DNA"/>
</dbReference>
<accession>A0AA39I8K7</accession>